<accession>A0ABR3YDC6</accession>
<keyword evidence="2" id="KW-0479">Metal-binding</keyword>
<evidence type="ECO:0000259" key="5">
    <source>
        <dbReference type="PROSITE" id="PS51891"/>
    </source>
</evidence>
<reference evidence="6 7" key="1">
    <citation type="journal article" date="2024" name="IMA Fungus">
        <title>IMA Genome - F19 : A genome assembly and annotation guide to empower mycologists, including annotated draft genome sequences of Ceratocystis pirilliformis, Diaporthe australafricana, Fusarium ophioides, Paecilomyces lecythidis, and Sporothrix stenoceras.</title>
        <authorList>
            <person name="Aylward J."/>
            <person name="Wilson A.M."/>
            <person name="Visagie C.M."/>
            <person name="Spraker J."/>
            <person name="Barnes I."/>
            <person name="Buitendag C."/>
            <person name="Ceriani C."/>
            <person name="Del Mar Angel L."/>
            <person name="du Plessis D."/>
            <person name="Fuchs T."/>
            <person name="Gasser K."/>
            <person name="Kramer D."/>
            <person name="Li W."/>
            <person name="Munsamy K."/>
            <person name="Piso A."/>
            <person name="Price J.L."/>
            <person name="Sonnekus B."/>
            <person name="Thomas C."/>
            <person name="van der Nest A."/>
            <person name="van Dijk A."/>
            <person name="van Heerden A."/>
            <person name="van Vuuren N."/>
            <person name="Yilmaz N."/>
            <person name="Duong T.A."/>
            <person name="van der Merwe N.A."/>
            <person name="Wingfield M.J."/>
            <person name="Wingfield B.D."/>
        </authorList>
    </citation>
    <scope>NUCLEOTIDE SEQUENCE [LARGE SCALE GENOMIC DNA]</scope>
    <source>
        <strain evidence="6 7">CMW 18167</strain>
    </source>
</reference>
<gene>
    <name evidence="6" type="ORF">Plec18167_001287</name>
</gene>
<evidence type="ECO:0000313" key="6">
    <source>
        <dbReference type="EMBL" id="KAL1885792.1"/>
    </source>
</evidence>
<feature type="domain" description="CENP-V/GFA" evidence="5">
    <location>
        <begin position="203"/>
        <end position="323"/>
    </location>
</feature>
<dbReference type="SUPFAM" id="SSF51316">
    <property type="entry name" value="Mss4-like"/>
    <property type="match status" value="2"/>
</dbReference>
<organism evidence="6 7">
    <name type="scientific">Paecilomyces lecythidis</name>
    <dbReference type="NCBI Taxonomy" id="3004212"/>
    <lineage>
        <taxon>Eukaryota</taxon>
        <taxon>Fungi</taxon>
        <taxon>Dikarya</taxon>
        <taxon>Ascomycota</taxon>
        <taxon>Pezizomycotina</taxon>
        <taxon>Eurotiomycetes</taxon>
        <taxon>Eurotiomycetidae</taxon>
        <taxon>Eurotiales</taxon>
        <taxon>Thermoascaceae</taxon>
        <taxon>Paecilomyces</taxon>
    </lineage>
</organism>
<evidence type="ECO:0000256" key="3">
    <source>
        <dbReference type="ARBA" id="ARBA00022833"/>
    </source>
</evidence>
<feature type="domain" description="CENP-V/GFA" evidence="5">
    <location>
        <begin position="2"/>
        <end position="111"/>
    </location>
</feature>
<dbReference type="PANTHER" id="PTHR33337">
    <property type="entry name" value="GFA DOMAIN-CONTAINING PROTEIN"/>
    <property type="match status" value="1"/>
</dbReference>
<name>A0ABR3YDC6_9EURO</name>
<keyword evidence="7" id="KW-1185">Reference proteome</keyword>
<dbReference type="EMBL" id="JAVDPF010000002">
    <property type="protein sequence ID" value="KAL1885792.1"/>
    <property type="molecule type" value="Genomic_DNA"/>
</dbReference>
<dbReference type="InterPro" id="IPR011057">
    <property type="entry name" value="Mss4-like_sf"/>
</dbReference>
<comment type="similarity">
    <text evidence="1">Belongs to the Gfa family.</text>
</comment>
<evidence type="ECO:0000256" key="4">
    <source>
        <dbReference type="ARBA" id="ARBA00023239"/>
    </source>
</evidence>
<evidence type="ECO:0000256" key="2">
    <source>
        <dbReference type="ARBA" id="ARBA00022723"/>
    </source>
</evidence>
<keyword evidence="3" id="KW-0862">Zinc</keyword>
<sequence>MIDSISCLCGRVEQEVLLQQEADPSVLRLCHCDECRSVTGLLFSSYLILQSSPETFEGLVKYEQSSDINRWFCAVCGAHVFAQLKSRGLYLTASGLLLKKALETKLVQHWGIDDTRDGGLSPSLPGVEATDKVCWAKSGQIHPQAVPQRQPRPLNHEIRKNHSGTDNKLLACCHCRGVQFYVTPPDASSFDASSPWPDLLVPYHSTSSDNPGDVKWWLRCQATKYLAGTCACNSCRLASGFPIQTWAFIPKSNIFTSKGSPLTFDMKTMQRYGSSPGIYREFCNRCGATLFWHCEERPAVIDVSAGLFKATSGARANDWLEWATGRVSFAEEAPDMTLIQTLETGLRAWAGQFTSC</sequence>
<dbReference type="PROSITE" id="PS51891">
    <property type="entry name" value="CENP_V_GFA"/>
    <property type="match status" value="2"/>
</dbReference>
<dbReference type="Gene3D" id="3.90.1590.10">
    <property type="entry name" value="glutathione-dependent formaldehyde- activating enzyme (gfa)"/>
    <property type="match status" value="2"/>
</dbReference>
<comment type="caution">
    <text evidence="6">The sequence shown here is derived from an EMBL/GenBank/DDBJ whole genome shotgun (WGS) entry which is preliminary data.</text>
</comment>
<keyword evidence="4" id="KW-0456">Lyase</keyword>
<evidence type="ECO:0000313" key="7">
    <source>
        <dbReference type="Proteomes" id="UP001583193"/>
    </source>
</evidence>
<evidence type="ECO:0000256" key="1">
    <source>
        <dbReference type="ARBA" id="ARBA00005495"/>
    </source>
</evidence>
<protein>
    <recommendedName>
        <fullName evidence="5">CENP-V/GFA domain-containing protein</fullName>
    </recommendedName>
</protein>
<dbReference type="PANTHER" id="PTHR33337:SF32">
    <property type="entry name" value="DUF636 DOMAIN PROTEIN (AFU_ORTHOLOGUE AFUA_7G04120)"/>
    <property type="match status" value="1"/>
</dbReference>
<dbReference type="InterPro" id="IPR006913">
    <property type="entry name" value="CENP-V/GFA"/>
</dbReference>
<proteinExistence type="inferred from homology"/>
<dbReference type="Pfam" id="PF04828">
    <property type="entry name" value="GFA"/>
    <property type="match status" value="2"/>
</dbReference>
<dbReference type="Proteomes" id="UP001583193">
    <property type="component" value="Unassembled WGS sequence"/>
</dbReference>